<dbReference type="RefSeq" id="WP_034841040.1">
    <property type="nucleotide sequence ID" value="NZ_JANX01000243.1"/>
</dbReference>
<feature type="transmembrane region" description="Helical" evidence="1">
    <location>
        <begin position="55"/>
        <end position="74"/>
    </location>
</feature>
<reference evidence="2 3" key="1">
    <citation type="submission" date="2014-01" db="EMBL/GenBank/DDBJ databases">
        <title>Genome sequence determination for a cystic fibrosis isolate, Inquilinus limosus.</title>
        <authorList>
            <person name="Pino M."/>
            <person name="Di Conza J."/>
            <person name="Gutkind G."/>
        </authorList>
    </citation>
    <scope>NUCLEOTIDE SEQUENCE [LARGE SCALE GENOMIC DNA]</scope>
    <source>
        <strain evidence="2 3">MP06</strain>
    </source>
</reference>
<evidence type="ECO:0000256" key="1">
    <source>
        <dbReference type="SAM" id="Phobius"/>
    </source>
</evidence>
<sequence>MTDRPLARRPLDAAGWLHLAAAPVFAAMALATVLSGGEADVLCSAAGMSPLGGMAPMYLLMSVFHAAPWLRLIARGAKE</sequence>
<evidence type="ECO:0000313" key="3">
    <source>
        <dbReference type="Proteomes" id="UP000029995"/>
    </source>
</evidence>
<gene>
    <name evidence="2" type="ORF">P409_18470</name>
</gene>
<protein>
    <submittedName>
        <fullName evidence="2">Uncharacterized protein</fullName>
    </submittedName>
</protein>
<name>A0A0A0D4J1_9PROT</name>
<dbReference type="OrthoDB" id="7777996at2"/>
<accession>A0A0A0D4J1</accession>
<keyword evidence="1" id="KW-1133">Transmembrane helix</keyword>
<comment type="caution">
    <text evidence="2">The sequence shown here is derived from an EMBL/GenBank/DDBJ whole genome shotgun (WGS) entry which is preliminary data.</text>
</comment>
<keyword evidence="1" id="KW-0472">Membrane</keyword>
<dbReference type="AlphaFoldDB" id="A0A0A0D4J1"/>
<organism evidence="2 3">
    <name type="scientific">Inquilinus limosus MP06</name>
    <dbReference type="NCBI Taxonomy" id="1398085"/>
    <lineage>
        <taxon>Bacteria</taxon>
        <taxon>Pseudomonadati</taxon>
        <taxon>Pseudomonadota</taxon>
        <taxon>Alphaproteobacteria</taxon>
        <taxon>Rhodospirillales</taxon>
        <taxon>Rhodospirillaceae</taxon>
        <taxon>Inquilinus</taxon>
    </lineage>
</organism>
<proteinExistence type="predicted"/>
<evidence type="ECO:0000313" key="2">
    <source>
        <dbReference type="EMBL" id="KGM32945.1"/>
    </source>
</evidence>
<dbReference type="Proteomes" id="UP000029995">
    <property type="component" value="Unassembled WGS sequence"/>
</dbReference>
<keyword evidence="1" id="KW-0812">Transmembrane</keyword>
<dbReference type="EMBL" id="JANX01000243">
    <property type="protein sequence ID" value="KGM32945.1"/>
    <property type="molecule type" value="Genomic_DNA"/>
</dbReference>